<sequence>MIKEDSSNVGVKAVNNATARVMTNKKMVSPYSNGEALTSLPYGNPSPGRAHATPHY</sequence>
<feature type="region of interest" description="Disordered" evidence="1">
    <location>
        <begin position="32"/>
        <end position="56"/>
    </location>
</feature>
<keyword evidence="3" id="KW-1185">Reference proteome</keyword>
<evidence type="ECO:0000313" key="3">
    <source>
        <dbReference type="Proteomes" id="UP000824540"/>
    </source>
</evidence>
<reference evidence="2" key="1">
    <citation type="thesis" date="2021" institute="BYU ScholarsArchive" country="Provo, UT, USA">
        <title>Applications of and Algorithms for Genome Assembly and Genomic Analyses with an Emphasis on Marine Teleosts.</title>
        <authorList>
            <person name="Pickett B.D."/>
        </authorList>
    </citation>
    <scope>NUCLEOTIDE SEQUENCE</scope>
    <source>
        <strain evidence="2">HI-2016</strain>
    </source>
</reference>
<dbReference type="EMBL" id="JAFBMS010000061">
    <property type="protein sequence ID" value="KAG9338795.1"/>
    <property type="molecule type" value="Genomic_DNA"/>
</dbReference>
<proteinExistence type="predicted"/>
<evidence type="ECO:0000256" key="1">
    <source>
        <dbReference type="SAM" id="MobiDB-lite"/>
    </source>
</evidence>
<comment type="caution">
    <text evidence="2">The sequence shown here is derived from an EMBL/GenBank/DDBJ whole genome shotgun (WGS) entry which is preliminary data.</text>
</comment>
<accession>A0A8T2NEL5</accession>
<gene>
    <name evidence="2" type="ORF">JZ751_025232</name>
</gene>
<organism evidence="2 3">
    <name type="scientific">Albula glossodonta</name>
    <name type="common">roundjaw bonefish</name>
    <dbReference type="NCBI Taxonomy" id="121402"/>
    <lineage>
        <taxon>Eukaryota</taxon>
        <taxon>Metazoa</taxon>
        <taxon>Chordata</taxon>
        <taxon>Craniata</taxon>
        <taxon>Vertebrata</taxon>
        <taxon>Euteleostomi</taxon>
        <taxon>Actinopterygii</taxon>
        <taxon>Neopterygii</taxon>
        <taxon>Teleostei</taxon>
        <taxon>Albuliformes</taxon>
        <taxon>Albulidae</taxon>
        <taxon>Albula</taxon>
    </lineage>
</organism>
<dbReference type="Proteomes" id="UP000824540">
    <property type="component" value="Unassembled WGS sequence"/>
</dbReference>
<protein>
    <submittedName>
        <fullName evidence="2">Uncharacterized protein</fullName>
    </submittedName>
</protein>
<name>A0A8T2NEL5_9TELE</name>
<dbReference type="AlphaFoldDB" id="A0A8T2NEL5"/>
<dbReference type="OrthoDB" id="5382468at2759"/>
<evidence type="ECO:0000313" key="2">
    <source>
        <dbReference type="EMBL" id="KAG9338795.1"/>
    </source>
</evidence>